<dbReference type="Proteomes" id="UP001060085">
    <property type="component" value="Linkage Group LG05"/>
</dbReference>
<name>A0ACC0APC4_CATRO</name>
<accession>A0ACC0APC4</accession>
<comment type="caution">
    <text evidence="1">The sequence shown here is derived from an EMBL/GenBank/DDBJ whole genome shotgun (WGS) entry which is preliminary data.</text>
</comment>
<proteinExistence type="predicted"/>
<keyword evidence="2" id="KW-1185">Reference proteome</keyword>
<protein>
    <submittedName>
        <fullName evidence="1">Uncharacterized protein</fullName>
    </submittedName>
</protein>
<evidence type="ECO:0000313" key="2">
    <source>
        <dbReference type="Proteomes" id="UP001060085"/>
    </source>
</evidence>
<reference evidence="2" key="1">
    <citation type="journal article" date="2023" name="Nat. Plants">
        <title>Single-cell RNA sequencing provides a high-resolution roadmap for understanding the multicellular compartmentation of specialized metabolism.</title>
        <authorList>
            <person name="Sun S."/>
            <person name="Shen X."/>
            <person name="Li Y."/>
            <person name="Li Y."/>
            <person name="Wang S."/>
            <person name="Li R."/>
            <person name="Zhang H."/>
            <person name="Shen G."/>
            <person name="Guo B."/>
            <person name="Wei J."/>
            <person name="Xu J."/>
            <person name="St-Pierre B."/>
            <person name="Chen S."/>
            <person name="Sun C."/>
        </authorList>
    </citation>
    <scope>NUCLEOTIDE SEQUENCE [LARGE SCALE GENOMIC DNA]</scope>
</reference>
<dbReference type="EMBL" id="CM044705">
    <property type="protein sequence ID" value="KAI5662847.1"/>
    <property type="molecule type" value="Genomic_DNA"/>
</dbReference>
<evidence type="ECO:0000313" key="1">
    <source>
        <dbReference type="EMBL" id="KAI5662847.1"/>
    </source>
</evidence>
<sequence>MGSGSPIDDLVEYGTIRLLDWNGSMTDIQLDMRFVDKVQAVSPIRKYSISMGCEYRVLKIANDPEIPVSNIVQEVQCVEKMGQEQILTCRRYIREKRTEELIKRIFIRSLVRTFGGMFLLI</sequence>
<gene>
    <name evidence="1" type="ORF">M9H77_22170</name>
</gene>
<organism evidence="1 2">
    <name type="scientific">Catharanthus roseus</name>
    <name type="common">Madagascar periwinkle</name>
    <name type="synonym">Vinca rosea</name>
    <dbReference type="NCBI Taxonomy" id="4058"/>
    <lineage>
        <taxon>Eukaryota</taxon>
        <taxon>Viridiplantae</taxon>
        <taxon>Streptophyta</taxon>
        <taxon>Embryophyta</taxon>
        <taxon>Tracheophyta</taxon>
        <taxon>Spermatophyta</taxon>
        <taxon>Magnoliopsida</taxon>
        <taxon>eudicotyledons</taxon>
        <taxon>Gunneridae</taxon>
        <taxon>Pentapetalae</taxon>
        <taxon>asterids</taxon>
        <taxon>lamiids</taxon>
        <taxon>Gentianales</taxon>
        <taxon>Apocynaceae</taxon>
        <taxon>Rauvolfioideae</taxon>
        <taxon>Vinceae</taxon>
        <taxon>Catharanthinae</taxon>
        <taxon>Catharanthus</taxon>
    </lineage>
</organism>